<protein>
    <recommendedName>
        <fullName evidence="3">Inosine-guanosine kinase</fullName>
    </recommendedName>
</protein>
<dbReference type="Proteomes" id="UP000214596">
    <property type="component" value="Unassembled WGS sequence"/>
</dbReference>
<evidence type="ECO:0008006" key="3">
    <source>
        <dbReference type="Google" id="ProtNLM"/>
    </source>
</evidence>
<dbReference type="Gene3D" id="3.40.1190.20">
    <property type="match status" value="1"/>
</dbReference>
<dbReference type="InterPro" id="IPR029056">
    <property type="entry name" value="Ribokinase-like"/>
</dbReference>
<evidence type="ECO:0000313" key="1">
    <source>
        <dbReference type="EMBL" id="OXE13027.1"/>
    </source>
</evidence>
<sequence length="71" mass="7885">MTRTHIIGIDQTLVDIEAKVTSDVIEKYGLSKGHSLVIDDVKAEELYQQLKEENLITNEYAGGTIGNTLHN</sequence>
<comment type="caution">
    <text evidence="1">The sequence shown here is derived from an EMBL/GenBank/DDBJ whole genome shotgun (WGS) entry which is preliminary data.</text>
</comment>
<organism evidence="1 2">
    <name type="scientific">Vibrio parahaemolyticus</name>
    <dbReference type="NCBI Taxonomy" id="670"/>
    <lineage>
        <taxon>Bacteria</taxon>
        <taxon>Pseudomonadati</taxon>
        <taxon>Pseudomonadota</taxon>
        <taxon>Gammaproteobacteria</taxon>
        <taxon>Vibrionales</taxon>
        <taxon>Vibrionaceae</taxon>
        <taxon>Vibrio</taxon>
    </lineage>
</organism>
<name>A0A227I3U2_VIBPH</name>
<accession>A0A227I3U2</accession>
<dbReference type="GO" id="GO:0003824">
    <property type="term" value="F:catalytic activity"/>
    <property type="evidence" value="ECO:0007669"/>
    <property type="project" value="UniProtKB-ARBA"/>
</dbReference>
<evidence type="ECO:0000313" key="2">
    <source>
        <dbReference type="Proteomes" id="UP000214596"/>
    </source>
</evidence>
<dbReference type="Gene3D" id="3.30.1110.10">
    <property type="match status" value="1"/>
</dbReference>
<feature type="non-terminal residue" evidence="1">
    <location>
        <position position="71"/>
    </location>
</feature>
<gene>
    <name evidence="1" type="ORF">CA163_38610</name>
</gene>
<proteinExistence type="predicted"/>
<dbReference type="AlphaFoldDB" id="A0A227I3U2"/>
<dbReference type="EMBL" id="NIXT01005385">
    <property type="protein sequence ID" value="OXE13027.1"/>
    <property type="molecule type" value="Genomic_DNA"/>
</dbReference>
<reference evidence="1 2" key="1">
    <citation type="journal article" date="2017" name="Appl. Environ. Microbiol.">
        <title>Parallel evolution of two clades of a major Atlantic endemic Vibrio parahaemolyticus pathogen lineage by independent acquisition of related pathogenicity islands.</title>
        <authorList>
            <person name="Xu F."/>
            <person name="Gonzalez-Escalona N."/>
            <person name="Drees K.P."/>
            <person name="Sebra R.P."/>
            <person name="Cooper V.S."/>
            <person name="Jones S.H."/>
            <person name="Whistler C.A."/>
        </authorList>
    </citation>
    <scope>NUCLEOTIDE SEQUENCE [LARGE SCALE GENOMIC DNA]</scope>
    <source>
        <strain evidence="1 2">MAVP-3</strain>
    </source>
</reference>